<dbReference type="Proteomes" id="UP001063698">
    <property type="component" value="Chromosome"/>
</dbReference>
<evidence type="ECO:0000313" key="2">
    <source>
        <dbReference type="Proteomes" id="UP001063698"/>
    </source>
</evidence>
<evidence type="ECO:0000313" key="1">
    <source>
        <dbReference type="EMBL" id="UXD22039.1"/>
    </source>
</evidence>
<keyword evidence="2" id="KW-1185">Reference proteome</keyword>
<dbReference type="KEGG" id="ipc:IPA_01060"/>
<accession>A0A977KAF6</accession>
<dbReference type="EMBL" id="CP006868">
    <property type="protein sequence ID" value="UXD22039.1"/>
    <property type="molecule type" value="Genomic_DNA"/>
</dbReference>
<name>A0A977KAF6_9CREN</name>
<sequence length="97" mass="11615">MTARPRFAPSRMGLCPLVIAMEEIDHEEQRRFVKLYDVETGKMYDIELPYNQYLLSELKGMFECWERVFEELKVKWECERKSECPLMKKLNASSRTS</sequence>
<dbReference type="AlphaFoldDB" id="A0A977KAF6"/>
<proteinExistence type="predicted"/>
<organism evidence="1 2">
    <name type="scientific">Ignicoccus pacificus DSM 13166</name>
    <dbReference type="NCBI Taxonomy" id="940294"/>
    <lineage>
        <taxon>Archaea</taxon>
        <taxon>Thermoproteota</taxon>
        <taxon>Thermoprotei</taxon>
        <taxon>Desulfurococcales</taxon>
        <taxon>Desulfurococcaceae</taxon>
        <taxon>Ignicoccus</taxon>
    </lineage>
</organism>
<protein>
    <submittedName>
        <fullName evidence="1">Uncharacterized protein</fullName>
    </submittedName>
</protein>
<reference evidence="1" key="1">
    <citation type="submission" date="2013-11" db="EMBL/GenBank/DDBJ databases">
        <title>Comparative genomics of Ignicoccus.</title>
        <authorList>
            <person name="Podar M."/>
        </authorList>
    </citation>
    <scope>NUCLEOTIDE SEQUENCE</scope>
    <source>
        <strain evidence="1">DSM 13166</strain>
    </source>
</reference>
<gene>
    <name evidence="1" type="ORF">IPA_01060</name>
</gene>